<evidence type="ECO:0000313" key="3">
    <source>
        <dbReference type="Proteomes" id="UP001168877"/>
    </source>
</evidence>
<protein>
    <submittedName>
        <fullName evidence="2">Uncharacterized protein</fullName>
    </submittedName>
</protein>
<keyword evidence="3" id="KW-1185">Reference proteome</keyword>
<proteinExistence type="predicted"/>
<reference evidence="2" key="1">
    <citation type="journal article" date="2022" name="Plant J.">
        <title>Strategies of tolerance reflected in two North American maple genomes.</title>
        <authorList>
            <person name="McEvoy S.L."/>
            <person name="Sezen U.U."/>
            <person name="Trouern-Trend A."/>
            <person name="McMahon S.M."/>
            <person name="Schaberg P.G."/>
            <person name="Yang J."/>
            <person name="Wegrzyn J.L."/>
            <person name="Swenson N.G."/>
        </authorList>
    </citation>
    <scope>NUCLEOTIDE SEQUENCE</scope>
    <source>
        <strain evidence="2">NS2018</strain>
    </source>
</reference>
<feature type="compositionally biased region" description="Basic and acidic residues" evidence="1">
    <location>
        <begin position="7"/>
        <end position="17"/>
    </location>
</feature>
<dbReference type="EMBL" id="JAUESC010000383">
    <property type="protein sequence ID" value="KAK0584434.1"/>
    <property type="molecule type" value="Genomic_DNA"/>
</dbReference>
<feature type="region of interest" description="Disordered" evidence="1">
    <location>
        <begin position="1"/>
        <end position="171"/>
    </location>
</feature>
<dbReference type="AlphaFoldDB" id="A0AA39S3G1"/>
<accession>A0AA39S3G1</accession>
<reference evidence="2" key="2">
    <citation type="submission" date="2023-06" db="EMBL/GenBank/DDBJ databases">
        <authorList>
            <person name="Swenson N.G."/>
            <person name="Wegrzyn J.L."/>
            <person name="Mcevoy S.L."/>
        </authorList>
    </citation>
    <scope>NUCLEOTIDE SEQUENCE</scope>
    <source>
        <strain evidence="2">NS2018</strain>
        <tissue evidence="2">Leaf</tissue>
    </source>
</reference>
<sequence length="201" mass="21269">MKFVVEASRKKALRQEEAGIAPPESDSDESSPKDTPEEEHNEGVPEYTPQETRGAGEEVGESYNVPRDAEPVREPLGAVAPEVSVPPESVLVPSPTGGDAELRHPDPDSEDHAADLNTCERQLGSEQDHSPNNQSNLRGPAFNVTAAASQSFDGAGGPSGTTPTFVPESPGVGVDVEEALADARWTQDMAKEMVALEKNAT</sequence>
<evidence type="ECO:0000313" key="2">
    <source>
        <dbReference type="EMBL" id="KAK0584434.1"/>
    </source>
</evidence>
<dbReference type="Proteomes" id="UP001168877">
    <property type="component" value="Unassembled WGS sequence"/>
</dbReference>
<organism evidence="2 3">
    <name type="scientific">Acer saccharum</name>
    <name type="common">Sugar maple</name>
    <dbReference type="NCBI Taxonomy" id="4024"/>
    <lineage>
        <taxon>Eukaryota</taxon>
        <taxon>Viridiplantae</taxon>
        <taxon>Streptophyta</taxon>
        <taxon>Embryophyta</taxon>
        <taxon>Tracheophyta</taxon>
        <taxon>Spermatophyta</taxon>
        <taxon>Magnoliopsida</taxon>
        <taxon>eudicotyledons</taxon>
        <taxon>Gunneridae</taxon>
        <taxon>Pentapetalae</taxon>
        <taxon>rosids</taxon>
        <taxon>malvids</taxon>
        <taxon>Sapindales</taxon>
        <taxon>Sapindaceae</taxon>
        <taxon>Hippocastanoideae</taxon>
        <taxon>Acereae</taxon>
        <taxon>Acer</taxon>
    </lineage>
</organism>
<name>A0AA39S3G1_ACESA</name>
<evidence type="ECO:0000256" key="1">
    <source>
        <dbReference type="SAM" id="MobiDB-lite"/>
    </source>
</evidence>
<comment type="caution">
    <text evidence="2">The sequence shown here is derived from an EMBL/GenBank/DDBJ whole genome shotgun (WGS) entry which is preliminary data.</text>
</comment>
<feature type="compositionally biased region" description="Low complexity" evidence="1">
    <location>
        <begin position="78"/>
        <end position="95"/>
    </location>
</feature>
<feature type="compositionally biased region" description="Basic and acidic residues" evidence="1">
    <location>
        <begin position="100"/>
        <end position="114"/>
    </location>
</feature>
<gene>
    <name evidence="2" type="ORF">LWI29_013126</name>
</gene>